<feature type="active site" description="Proton acceptor" evidence="11">
    <location>
        <position position="759"/>
    </location>
</feature>
<evidence type="ECO:0000313" key="15">
    <source>
        <dbReference type="Proteomes" id="UP001276659"/>
    </source>
</evidence>
<dbReference type="SUPFAM" id="SSF53613">
    <property type="entry name" value="Ribokinase-like"/>
    <property type="match status" value="1"/>
</dbReference>
<dbReference type="Gene3D" id="3.30.1110.10">
    <property type="match status" value="1"/>
</dbReference>
<name>A0AAE0DG31_9LECA</name>
<keyword evidence="6" id="KW-0660">Purine salvage</keyword>
<evidence type="ECO:0000256" key="11">
    <source>
        <dbReference type="PIRSR" id="PIRSR601805-1"/>
    </source>
</evidence>
<dbReference type="PANTHER" id="PTHR45769">
    <property type="entry name" value="ADENOSINE KINASE"/>
    <property type="match status" value="1"/>
</dbReference>
<feature type="region of interest" description="Disordered" evidence="12">
    <location>
        <begin position="1"/>
        <end position="82"/>
    </location>
</feature>
<evidence type="ECO:0000256" key="5">
    <source>
        <dbReference type="ARBA" id="ARBA00022679"/>
    </source>
</evidence>
<feature type="domain" description="Carbohydrate kinase PfkB" evidence="13">
    <location>
        <begin position="487"/>
        <end position="801"/>
    </location>
</feature>
<accession>A0AAE0DG31</accession>
<feature type="region of interest" description="Disordered" evidence="12">
    <location>
        <begin position="118"/>
        <end position="158"/>
    </location>
</feature>
<sequence length="807" mass="88923">MPRKKFDKSNSTTYQLVHRPQNDPKIHDASSSSMVFQELAPSQAHKVKSRHDLESELFGSSDATNGVPPGVRDNEGEAAEHGIYFDDTEYDYMQHIRDLNSGSGNGESYFVEAVTKKKDGKGKNKMSLEDALRGASLREEGSLSGASQDGGSSLWDEDLLPSRGLKNLTYQDQQDVPDVLAGFQPDMDPRLREVLEALDDEAYVDDEEDFFGEIAKDGKEVSLEEFEDTGFWEDGADDAGWETDETVKPNKEYQSDVMPPLLPPYTEKPSKECDIGGMPPSSLPNGGDAVMEDGPDHGDGDWMKEFSKFKQDKKSNKTKKEPWMPELSSVMTGTSMTEGRRKKRKGAMTSSTGFSMTSSSLARTEGLTLLDSRFDKIEEDYAEDEMDMDDGTASIVTGSSLASSQAPPLTTRSDFDSIMDDFLGGYSMIGKKRVKKGGYQSGMEQLDEKPHNCAPYQINIMAAKQDYALLCLENPLLDIQGQGDEAMLEKYGLKPNDAILAEEKHMGIYEDLLQNRNAKLIAGGAAQNTARGAQYILPPNSTLYIGCVGSDKYADILRSRNDAAGLRAEYLTSDTHPTGRCGVIITGQDRSMVTDLAAANEYKFSHLQSPKIWKLVQQARVYFVGGYHLTVCVPAILALAEEAAKENKIFIMSLSAPFIPLFFKEQLASTSKYWDYVIGNETEARSWAEGLGHETRDVKEIARMMAELPKENGGRKRVVVITQGTEGTVVAVQGEKESKEFGIKEVRREEICDTTGAGDAFAGGFVAGVVEGKPLDECIDMGHWLASLSIKELGPQYPFPKQTYKPT</sequence>
<evidence type="ECO:0000256" key="8">
    <source>
        <dbReference type="ARBA" id="ARBA00022777"/>
    </source>
</evidence>
<dbReference type="GO" id="GO:0005829">
    <property type="term" value="C:cytosol"/>
    <property type="evidence" value="ECO:0007669"/>
    <property type="project" value="TreeGrafter"/>
</dbReference>
<keyword evidence="7" id="KW-0547">Nucleotide-binding</keyword>
<keyword evidence="9" id="KW-0067">ATP-binding</keyword>
<feature type="region of interest" description="Disordered" evidence="12">
    <location>
        <begin position="277"/>
        <end position="361"/>
    </location>
</feature>
<evidence type="ECO:0000256" key="2">
    <source>
        <dbReference type="ARBA" id="ARBA00004801"/>
    </source>
</evidence>
<feature type="compositionally biased region" description="Basic and acidic residues" evidence="12">
    <location>
        <begin position="126"/>
        <end position="141"/>
    </location>
</feature>
<dbReference type="Pfam" id="PF00294">
    <property type="entry name" value="PfkB"/>
    <property type="match status" value="1"/>
</dbReference>
<dbReference type="CDD" id="cd01168">
    <property type="entry name" value="adenosine_kinase"/>
    <property type="match status" value="1"/>
</dbReference>
<dbReference type="GO" id="GO:0042274">
    <property type="term" value="P:ribosomal small subunit biogenesis"/>
    <property type="evidence" value="ECO:0007669"/>
    <property type="project" value="InterPro"/>
</dbReference>
<feature type="compositionally biased region" description="Basic and acidic residues" evidence="12">
    <location>
        <begin position="294"/>
        <end position="323"/>
    </location>
</feature>
<dbReference type="GO" id="GO:0005524">
    <property type="term" value="F:ATP binding"/>
    <property type="evidence" value="ECO:0007669"/>
    <property type="project" value="UniProtKB-KW"/>
</dbReference>
<dbReference type="InterPro" id="IPR029056">
    <property type="entry name" value="Ribokinase-like"/>
</dbReference>
<dbReference type="InterPro" id="IPR002173">
    <property type="entry name" value="Carboh/pur_kinase_PfkB_CS"/>
</dbReference>
<comment type="cofactor">
    <cofactor evidence="1">
        <name>Mg(2+)</name>
        <dbReference type="ChEBI" id="CHEBI:18420"/>
    </cofactor>
</comment>
<comment type="pathway">
    <text evidence="2">Purine metabolism; AMP biosynthesis via salvage pathway; AMP from adenosine: step 1/1.</text>
</comment>
<evidence type="ECO:0000256" key="7">
    <source>
        <dbReference type="ARBA" id="ARBA00022741"/>
    </source>
</evidence>
<dbReference type="EMBL" id="JASNWA010000009">
    <property type="protein sequence ID" value="KAK3169332.1"/>
    <property type="molecule type" value="Genomic_DNA"/>
</dbReference>
<keyword evidence="5" id="KW-0808">Transferase</keyword>
<evidence type="ECO:0000256" key="10">
    <source>
        <dbReference type="ARBA" id="ARBA00022842"/>
    </source>
</evidence>
<comment type="caution">
    <text evidence="14">The sequence shown here is derived from an EMBL/GenBank/DDBJ whole genome shotgun (WGS) entry which is preliminary data.</text>
</comment>
<proteinExistence type="inferred from homology"/>
<feature type="compositionally biased region" description="Low complexity" evidence="12">
    <location>
        <begin position="348"/>
        <end position="360"/>
    </location>
</feature>
<dbReference type="InterPro" id="IPR011611">
    <property type="entry name" value="PfkB_dom"/>
</dbReference>
<evidence type="ECO:0000313" key="14">
    <source>
        <dbReference type="EMBL" id="KAK3169332.1"/>
    </source>
</evidence>
<keyword evidence="8" id="KW-0418">Kinase</keyword>
<evidence type="ECO:0000256" key="1">
    <source>
        <dbReference type="ARBA" id="ARBA00001946"/>
    </source>
</evidence>
<keyword evidence="10" id="KW-0460">Magnesium</keyword>
<dbReference type="GO" id="GO:0006144">
    <property type="term" value="P:purine nucleobase metabolic process"/>
    <property type="evidence" value="ECO:0007669"/>
    <property type="project" value="TreeGrafter"/>
</dbReference>
<protein>
    <recommendedName>
        <fullName evidence="4">adenosine kinase</fullName>
        <ecNumber evidence="4">2.7.1.20</ecNumber>
    </recommendedName>
</protein>
<dbReference type="GO" id="GO:0004001">
    <property type="term" value="F:adenosine kinase activity"/>
    <property type="evidence" value="ECO:0007669"/>
    <property type="project" value="UniProtKB-EC"/>
</dbReference>
<feature type="compositionally biased region" description="Basic and acidic residues" evidence="12">
    <location>
        <begin position="72"/>
        <end position="82"/>
    </location>
</feature>
<reference evidence="14" key="1">
    <citation type="submission" date="2022-11" db="EMBL/GenBank/DDBJ databases">
        <title>Chromosomal genome sequence assembly and mating type (MAT) locus characterization of the leprose asexual lichenized fungus Lepraria neglecta (Nyl.) Erichsen.</title>
        <authorList>
            <person name="Allen J.L."/>
            <person name="Pfeffer B."/>
        </authorList>
    </citation>
    <scope>NUCLEOTIDE SEQUENCE</scope>
    <source>
        <strain evidence="14">Allen 5258</strain>
    </source>
</reference>
<evidence type="ECO:0000256" key="6">
    <source>
        <dbReference type="ARBA" id="ARBA00022726"/>
    </source>
</evidence>
<keyword evidence="15" id="KW-1185">Reference proteome</keyword>
<evidence type="ECO:0000256" key="12">
    <source>
        <dbReference type="SAM" id="MobiDB-lite"/>
    </source>
</evidence>
<comment type="similarity">
    <text evidence="3">Belongs to the carbohydrate kinase PfkB family.</text>
</comment>
<dbReference type="Pfam" id="PF04180">
    <property type="entry name" value="LTV"/>
    <property type="match status" value="1"/>
</dbReference>
<dbReference type="InterPro" id="IPR007307">
    <property type="entry name" value="Ltv1"/>
</dbReference>
<dbReference type="FunFam" id="3.40.1190.20:FF:000014">
    <property type="entry name" value="ADO1p Adenosine kinase"/>
    <property type="match status" value="1"/>
</dbReference>
<evidence type="ECO:0000256" key="3">
    <source>
        <dbReference type="ARBA" id="ARBA00010688"/>
    </source>
</evidence>
<dbReference type="EC" id="2.7.1.20" evidence="4"/>
<organism evidence="14 15">
    <name type="scientific">Lepraria neglecta</name>
    <dbReference type="NCBI Taxonomy" id="209136"/>
    <lineage>
        <taxon>Eukaryota</taxon>
        <taxon>Fungi</taxon>
        <taxon>Dikarya</taxon>
        <taxon>Ascomycota</taxon>
        <taxon>Pezizomycotina</taxon>
        <taxon>Lecanoromycetes</taxon>
        <taxon>OSLEUM clade</taxon>
        <taxon>Lecanoromycetidae</taxon>
        <taxon>Lecanorales</taxon>
        <taxon>Lecanorineae</taxon>
        <taxon>Stereocaulaceae</taxon>
        <taxon>Lepraria</taxon>
    </lineage>
</organism>
<dbReference type="Gene3D" id="3.40.1190.20">
    <property type="match status" value="1"/>
</dbReference>
<dbReference type="PANTHER" id="PTHR45769:SF3">
    <property type="entry name" value="ADENOSINE KINASE"/>
    <property type="match status" value="1"/>
</dbReference>
<evidence type="ECO:0000256" key="9">
    <source>
        <dbReference type="ARBA" id="ARBA00022840"/>
    </source>
</evidence>
<dbReference type="PROSITE" id="PS00584">
    <property type="entry name" value="PFKB_KINASES_2"/>
    <property type="match status" value="1"/>
</dbReference>
<dbReference type="GO" id="GO:0005634">
    <property type="term" value="C:nucleus"/>
    <property type="evidence" value="ECO:0007669"/>
    <property type="project" value="TreeGrafter"/>
</dbReference>
<dbReference type="FunFam" id="3.30.1110.10:FF:000001">
    <property type="entry name" value="Adenosine kinase a"/>
    <property type="match status" value="1"/>
</dbReference>
<evidence type="ECO:0000259" key="13">
    <source>
        <dbReference type="Pfam" id="PF00294"/>
    </source>
</evidence>
<dbReference type="InterPro" id="IPR001805">
    <property type="entry name" value="Adenokinase"/>
</dbReference>
<dbReference type="Proteomes" id="UP001276659">
    <property type="component" value="Unassembled WGS sequence"/>
</dbReference>
<gene>
    <name evidence="14" type="ORF">OEA41_008715</name>
</gene>
<dbReference type="AlphaFoldDB" id="A0AAE0DG31"/>
<dbReference type="PRINTS" id="PR00989">
    <property type="entry name" value="ADENOKINASE"/>
</dbReference>
<dbReference type="GO" id="GO:0006166">
    <property type="term" value="P:purine ribonucleoside salvage"/>
    <property type="evidence" value="ECO:0007669"/>
    <property type="project" value="UniProtKB-KW"/>
</dbReference>
<evidence type="ECO:0000256" key="4">
    <source>
        <dbReference type="ARBA" id="ARBA00012119"/>
    </source>
</evidence>